<name>A0A8C6U0T6_9GOBI</name>
<keyword evidence="3" id="KW-0378">Hydrolase</keyword>
<dbReference type="GO" id="GO:0016787">
    <property type="term" value="F:hydrolase activity"/>
    <property type="evidence" value="ECO:0007669"/>
    <property type="project" value="UniProtKB-KW"/>
</dbReference>
<dbReference type="PANTHER" id="PTHR32341:SF10">
    <property type="entry name" value="INTERFERON-INDUCIBLE GTPASE 5"/>
    <property type="match status" value="1"/>
</dbReference>
<dbReference type="Gene3D" id="3.40.50.300">
    <property type="entry name" value="P-loop containing nucleotide triphosphate hydrolases"/>
    <property type="match status" value="1"/>
</dbReference>
<dbReference type="GO" id="GO:0016020">
    <property type="term" value="C:membrane"/>
    <property type="evidence" value="ECO:0007669"/>
    <property type="project" value="InterPro"/>
</dbReference>
<evidence type="ECO:0000313" key="7">
    <source>
        <dbReference type="Proteomes" id="UP000694523"/>
    </source>
</evidence>
<dbReference type="GO" id="GO:0005525">
    <property type="term" value="F:GTP binding"/>
    <property type="evidence" value="ECO:0007669"/>
    <property type="project" value="UniProtKB-KW"/>
</dbReference>
<comment type="similarity">
    <text evidence="1">Belongs to the TRAFAC class dynamin-like GTPase superfamily. IRG family.</text>
</comment>
<dbReference type="Ensembl" id="ENSNMLT00000031231.1">
    <property type="protein sequence ID" value="ENSNMLP00000027961.1"/>
    <property type="gene ID" value="ENSNMLG00000017699.1"/>
</dbReference>
<evidence type="ECO:0000256" key="1">
    <source>
        <dbReference type="ARBA" id="ARBA00005429"/>
    </source>
</evidence>
<proteinExistence type="inferred from homology"/>
<dbReference type="Pfam" id="PF05049">
    <property type="entry name" value="IIGP"/>
    <property type="match status" value="1"/>
</dbReference>
<organism evidence="6 7">
    <name type="scientific">Neogobius melanostomus</name>
    <name type="common">round goby</name>
    <dbReference type="NCBI Taxonomy" id="47308"/>
    <lineage>
        <taxon>Eukaryota</taxon>
        <taxon>Metazoa</taxon>
        <taxon>Chordata</taxon>
        <taxon>Craniata</taxon>
        <taxon>Vertebrata</taxon>
        <taxon>Euteleostomi</taxon>
        <taxon>Actinopterygii</taxon>
        <taxon>Neopterygii</taxon>
        <taxon>Teleostei</taxon>
        <taxon>Neoteleostei</taxon>
        <taxon>Acanthomorphata</taxon>
        <taxon>Gobiaria</taxon>
        <taxon>Gobiiformes</taxon>
        <taxon>Gobioidei</taxon>
        <taxon>Gobiidae</taxon>
        <taxon>Benthophilinae</taxon>
        <taxon>Neogobiini</taxon>
        <taxon>Neogobius</taxon>
    </lineage>
</organism>
<reference evidence="6" key="1">
    <citation type="submission" date="2025-08" db="UniProtKB">
        <authorList>
            <consortium name="Ensembl"/>
        </authorList>
    </citation>
    <scope>IDENTIFICATION</scope>
</reference>
<dbReference type="AlphaFoldDB" id="A0A8C6U0T6"/>
<keyword evidence="7" id="KW-1185">Reference proteome</keyword>
<evidence type="ECO:0000256" key="2">
    <source>
        <dbReference type="ARBA" id="ARBA00022741"/>
    </source>
</evidence>
<sequence>MKLINTGRTRKYNHISPVLRSLHWLPVNQRIEFNMNILDLSLAAQKALEYLDRLKNVPLNIAITGESGSGKSTLVNALRGIKKQNRGKYIHPQYPNVKIWDLPGVGTTKFTADKYLEHVGFEKYDFFIIVSCDRFRENDAKLAKEIQKMKKKFYFVRSKIDNSIRDEKDGDPELNEVNLLELIRDNCSKELQKLGFESPKVFLVSSLKLHLYEFEDLWKTLDKELPTHQRNVMLLALPNISADVIEQKKQALEDRIKWYTLASAAGAVVPVTGFSDAFDMALLLEFATECKRSLGLMPESLQNLSNVSSIPLEDLKAEIKSSLGTDQLNTTVMIKVLSKAANYITSAAAELEASPISVFGIVLAMTSSSVTTYTALKYILTSLTQDAQQIFMKALKLCTSV</sequence>
<dbReference type="InterPro" id="IPR030385">
    <property type="entry name" value="G_IRG_dom"/>
</dbReference>
<evidence type="ECO:0000259" key="5">
    <source>
        <dbReference type="PROSITE" id="PS51716"/>
    </source>
</evidence>
<dbReference type="FunFam" id="3.40.50.300:FF:000541">
    <property type="entry name" value="Immunity related GTPase M"/>
    <property type="match status" value="1"/>
</dbReference>
<dbReference type="PROSITE" id="PS51716">
    <property type="entry name" value="G_IRG"/>
    <property type="match status" value="1"/>
</dbReference>
<keyword evidence="2" id="KW-0547">Nucleotide-binding</keyword>
<dbReference type="Proteomes" id="UP000694523">
    <property type="component" value="Unplaced"/>
</dbReference>
<evidence type="ECO:0000256" key="3">
    <source>
        <dbReference type="ARBA" id="ARBA00022801"/>
    </source>
</evidence>
<evidence type="ECO:0000313" key="6">
    <source>
        <dbReference type="Ensembl" id="ENSNMLP00000027961.1"/>
    </source>
</evidence>
<feature type="domain" description="IRG-type G" evidence="5">
    <location>
        <begin position="57"/>
        <end position="224"/>
    </location>
</feature>
<dbReference type="PANTHER" id="PTHR32341">
    <property type="entry name" value="INTERFERON-INDUCIBLE GTPASE"/>
    <property type="match status" value="1"/>
</dbReference>
<keyword evidence="4" id="KW-0342">GTP-binding</keyword>
<dbReference type="SUPFAM" id="SSF52540">
    <property type="entry name" value="P-loop containing nucleoside triphosphate hydrolases"/>
    <property type="match status" value="1"/>
</dbReference>
<accession>A0A8C6U0T6</accession>
<evidence type="ECO:0000256" key="4">
    <source>
        <dbReference type="ARBA" id="ARBA00023134"/>
    </source>
</evidence>
<reference evidence="6" key="2">
    <citation type="submission" date="2025-09" db="UniProtKB">
        <authorList>
            <consortium name="Ensembl"/>
        </authorList>
    </citation>
    <scope>IDENTIFICATION</scope>
</reference>
<dbReference type="InterPro" id="IPR027417">
    <property type="entry name" value="P-loop_NTPase"/>
</dbReference>
<protein>
    <recommendedName>
        <fullName evidence="5">IRG-type G domain-containing protein</fullName>
    </recommendedName>
</protein>
<dbReference type="InterPro" id="IPR007743">
    <property type="entry name" value="Immunity-related_GTPase-like"/>
</dbReference>
<dbReference type="InterPro" id="IPR051515">
    <property type="entry name" value="IRG"/>
</dbReference>